<proteinExistence type="predicted"/>
<evidence type="ECO:0000313" key="2">
    <source>
        <dbReference type="Proteomes" id="UP000821853"/>
    </source>
</evidence>
<protein>
    <submittedName>
        <fullName evidence="1">Uncharacterized protein</fullName>
    </submittedName>
</protein>
<dbReference type="EMBL" id="JABSTR010000008">
    <property type="protein sequence ID" value="KAH9377127.1"/>
    <property type="molecule type" value="Genomic_DNA"/>
</dbReference>
<reference evidence="1 2" key="1">
    <citation type="journal article" date="2020" name="Cell">
        <title>Large-Scale Comparative Analyses of Tick Genomes Elucidate Their Genetic Diversity and Vector Capacities.</title>
        <authorList>
            <consortium name="Tick Genome and Microbiome Consortium (TIGMIC)"/>
            <person name="Jia N."/>
            <person name="Wang J."/>
            <person name="Shi W."/>
            <person name="Du L."/>
            <person name="Sun Y."/>
            <person name="Zhan W."/>
            <person name="Jiang J.F."/>
            <person name="Wang Q."/>
            <person name="Zhang B."/>
            <person name="Ji P."/>
            <person name="Bell-Sakyi L."/>
            <person name="Cui X.M."/>
            <person name="Yuan T.T."/>
            <person name="Jiang B.G."/>
            <person name="Yang W.F."/>
            <person name="Lam T.T."/>
            <person name="Chang Q.C."/>
            <person name="Ding S.J."/>
            <person name="Wang X.J."/>
            <person name="Zhu J.G."/>
            <person name="Ruan X.D."/>
            <person name="Zhao L."/>
            <person name="Wei J.T."/>
            <person name="Ye R.Z."/>
            <person name="Que T.C."/>
            <person name="Du C.H."/>
            <person name="Zhou Y.H."/>
            <person name="Cheng J.X."/>
            <person name="Dai P.F."/>
            <person name="Guo W.B."/>
            <person name="Han X.H."/>
            <person name="Huang E.J."/>
            <person name="Li L.F."/>
            <person name="Wei W."/>
            <person name="Gao Y.C."/>
            <person name="Liu J.Z."/>
            <person name="Shao H.Z."/>
            <person name="Wang X."/>
            <person name="Wang C.C."/>
            <person name="Yang T.C."/>
            <person name="Huo Q.B."/>
            <person name="Li W."/>
            <person name="Chen H.Y."/>
            <person name="Chen S.E."/>
            <person name="Zhou L.G."/>
            <person name="Ni X.B."/>
            <person name="Tian J.H."/>
            <person name="Sheng Y."/>
            <person name="Liu T."/>
            <person name="Pan Y.S."/>
            <person name="Xia L.Y."/>
            <person name="Li J."/>
            <person name="Zhao F."/>
            <person name="Cao W.C."/>
        </authorList>
    </citation>
    <scope>NUCLEOTIDE SEQUENCE [LARGE SCALE GENOMIC DNA]</scope>
    <source>
        <strain evidence="1">HaeL-2018</strain>
    </source>
</reference>
<dbReference type="SUPFAM" id="SSF52540">
    <property type="entry name" value="P-loop containing nucleoside triphosphate hydrolases"/>
    <property type="match status" value="1"/>
</dbReference>
<dbReference type="InterPro" id="IPR027417">
    <property type="entry name" value="P-loop_NTPase"/>
</dbReference>
<name>A0A9J6GRM0_HAELO</name>
<dbReference type="GO" id="GO:0005319">
    <property type="term" value="F:lipid transporter activity"/>
    <property type="evidence" value="ECO:0007669"/>
    <property type="project" value="TreeGrafter"/>
</dbReference>
<dbReference type="VEuPathDB" id="VectorBase:HLOH_044559"/>
<dbReference type="InterPro" id="IPR026082">
    <property type="entry name" value="ABCA"/>
</dbReference>
<organism evidence="1 2">
    <name type="scientific">Haemaphysalis longicornis</name>
    <name type="common">Bush tick</name>
    <dbReference type="NCBI Taxonomy" id="44386"/>
    <lineage>
        <taxon>Eukaryota</taxon>
        <taxon>Metazoa</taxon>
        <taxon>Ecdysozoa</taxon>
        <taxon>Arthropoda</taxon>
        <taxon>Chelicerata</taxon>
        <taxon>Arachnida</taxon>
        <taxon>Acari</taxon>
        <taxon>Parasitiformes</taxon>
        <taxon>Ixodida</taxon>
        <taxon>Ixodoidea</taxon>
        <taxon>Ixodidae</taxon>
        <taxon>Haemaphysalinae</taxon>
        <taxon>Haemaphysalis</taxon>
    </lineage>
</organism>
<accession>A0A9J6GRM0</accession>
<dbReference type="OrthoDB" id="8061355at2759"/>
<dbReference type="AlphaFoldDB" id="A0A9J6GRM0"/>
<evidence type="ECO:0000313" key="1">
    <source>
        <dbReference type="EMBL" id="KAH9377127.1"/>
    </source>
</evidence>
<dbReference type="PANTHER" id="PTHR19229:SF250">
    <property type="entry name" value="ABC TRANSPORTER DOMAIN-CONTAINING PROTEIN-RELATED"/>
    <property type="match status" value="1"/>
</dbReference>
<dbReference type="GO" id="GO:0140359">
    <property type="term" value="F:ABC-type transporter activity"/>
    <property type="evidence" value="ECO:0007669"/>
    <property type="project" value="InterPro"/>
</dbReference>
<dbReference type="Gene3D" id="3.40.50.300">
    <property type="entry name" value="P-loop containing nucleotide triphosphate hydrolases"/>
    <property type="match status" value="1"/>
</dbReference>
<comment type="caution">
    <text evidence="1">The sequence shown here is derived from an EMBL/GenBank/DDBJ whole genome shotgun (WGS) entry which is preliminary data.</text>
</comment>
<dbReference type="OMA" id="ESHKFIT"/>
<gene>
    <name evidence="1" type="ORF">HPB48_008270</name>
</gene>
<keyword evidence="2" id="KW-1185">Reference proteome</keyword>
<sequence>MDPRYFSFLLFDPKLVILDEPTTGLDPETRRNVWDAIQIVGKQHTILLSSHDMEEADAIGQHIIIMSSGINVGSGSTAFLKKACGVGYKIALMKAPSDFNLEGALAEIRKTVPLAEVEADKQGEATIALKTLDITGFPAMFKALEQSSKQLGIATIGVTVASMKDVYLK</sequence>
<dbReference type="PANTHER" id="PTHR19229">
    <property type="entry name" value="ATP-BINDING CASSETTE TRANSPORTER SUBFAMILY A ABCA"/>
    <property type="match status" value="1"/>
</dbReference>
<dbReference type="Proteomes" id="UP000821853">
    <property type="component" value="Unassembled WGS sequence"/>
</dbReference>
<dbReference type="GO" id="GO:0016020">
    <property type="term" value="C:membrane"/>
    <property type="evidence" value="ECO:0007669"/>
    <property type="project" value="InterPro"/>
</dbReference>